<dbReference type="Proteomes" id="UP001345963">
    <property type="component" value="Unassembled WGS sequence"/>
</dbReference>
<gene>
    <name evidence="1" type="ORF">ATANTOWER_005990</name>
</gene>
<evidence type="ECO:0000313" key="2">
    <source>
        <dbReference type="Proteomes" id="UP001345963"/>
    </source>
</evidence>
<name>A0ABU7CEW5_9TELE</name>
<sequence>MILFDLPGPLWAIGTSAGCGEHTSVLTSQGLAHQERWYCPSLPWSSCWLVPTRCVGASGGVLPCLVLGSRGNWVPGLAQVVVGGCLAGSGGLRALCLILSLFCLGVAAVLQ</sequence>
<comment type="caution">
    <text evidence="1">The sequence shown here is derived from an EMBL/GenBank/DDBJ whole genome shotgun (WGS) entry which is preliminary data.</text>
</comment>
<keyword evidence="2" id="KW-1185">Reference proteome</keyword>
<organism evidence="1 2">
    <name type="scientific">Ataeniobius toweri</name>
    <dbReference type="NCBI Taxonomy" id="208326"/>
    <lineage>
        <taxon>Eukaryota</taxon>
        <taxon>Metazoa</taxon>
        <taxon>Chordata</taxon>
        <taxon>Craniata</taxon>
        <taxon>Vertebrata</taxon>
        <taxon>Euteleostomi</taxon>
        <taxon>Actinopterygii</taxon>
        <taxon>Neopterygii</taxon>
        <taxon>Teleostei</taxon>
        <taxon>Neoteleostei</taxon>
        <taxon>Acanthomorphata</taxon>
        <taxon>Ovalentaria</taxon>
        <taxon>Atherinomorphae</taxon>
        <taxon>Cyprinodontiformes</taxon>
        <taxon>Goodeidae</taxon>
        <taxon>Ataeniobius</taxon>
    </lineage>
</organism>
<protein>
    <submittedName>
        <fullName evidence="1">Uncharacterized protein</fullName>
    </submittedName>
</protein>
<reference evidence="1 2" key="1">
    <citation type="submission" date="2021-07" db="EMBL/GenBank/DDBJ databases">
        <authorList>
            <person name="Palmer J.M."/>
        </authorList>
    </citation>
    <scope>NUCLEOTIDE SEQUENCE [LARGE SCALE GENOMIC DNA]</scope>
    <source>
        <strain evidence="1 2">AT_MEX2019</strain>
        <tissue evidence="1">Muscle</tissue>
    </source>
</reference>
<evidence type="ECO:0000313" key="1">
    <source>
        <dbReference type="EMBL" id="MED6261501.1"/>
    </source>
</evidence>
<proteinExistence type="predicted"/>
<accession>A0ABU7CEW5</accession>
<dbReference type="EMBL" id="JAHUTI010090182">
    <property type="protein sequence ID" value="MED6261501.1"/>
    <property type="molecule type" value="Genomic_DNA"/>
</dbReference>